<protein>
    <submittedName>
        <fullName evidence="2">DUF4260 domain-containing protein</fullName>
    </submittedName>
</protein>
<name>A0ABZ0HSY5_9HYPH</name>
<organism evidence="2 3">
    <name type="scientific">Methylocapsa polymorpha</name>
    <dbReference type="NCBI Taxonomy" id="3080828"/>
    <lineage>
        <taxon>Bacteria</taxon>
        <taxon>Pseudomonadati</taxon>
        <taxon>Pseudomonadota</taxon>
        <taxon>Alphaproteobacteria</taxon>
        <taxon>Hyphomicrobiales</taxon>
        <taxon>Beijerinckiaceae</taxon>
        <taxon>Methylocapsa</taxon>
    </lineage>
</organism>
<dbReference type="RefSeq" id="WP_407338451.1">
    <property type="nucleotide sequence ID" value="NZ_CP136862.1"/>
</dbReference>
<dbReference type="Pfam" id="PF14079">
    <property type="entry name" value="DUF4260"/>
    <property type="match status" value="1"/>
</dbReference>
<dbReference type="Proteomes" id="UP001626536">
    <property type="component" value="Chromosome"/>
</dbReference>
<keyword evidence="1" id="KW-0472">Membrane</keyword>
<feature type="transmembrane region" description="Helical" evidence="1">
    <location>
        <begin position="21"/>
        <end position="47"/>
    </location>
</feature>
<feature type="transmembrane region" description="Helical" evidence="1">
    <location>
        <begin position="73"/>
        <end position="98"/>
    </location>
</feature>
<proteinExistence type="predicted"/>
<dbReference type="EMBL" id="CP136862">
    <property type="protein sequence ID" value="WOJ89011.1"/>
    <property type="molecule type" value="Genomic_DNA"/>
</dbReference>
<evidence type="ECO:0000256" key="1">
    <source>
        <dbReference type="SAM" id="Phobius"/>
    </source>
</evidence>
<keyword evidence="3" id="KW-1185">Reference proteome</keyword>
<dbReference type="InterPro" id="IPR025356">
    <property type="entry name" value="DUF4260"/>
</dbReference>
<gene>
    <name evidence="2" type="ORF">RZS28_14535</name>
</gene>
<keyword evidence="1" id="KW-1133">Transmembrane helix</keyword>
<evidence type="ECO:0000313" key="3">
    <source>
        <dbReference type="Proteomes" id="UP001626536"/>
    </source>
</evidence>
<evidence type="ECO:0000313" key="2">
    <source>
        <dbReference type="EMBL" id="WOJ89011.1"/>
    </source>
</evidence>
<accession>A0ABZ0HSY5</accession>
<reference evidence="2 3" key="1">
    <citation type="submission" date="2023-10" db="EMBL/GenBank/DDBJ databases">
        <title>Novel methanotroph of the genus Methylocapsa from a subarctic wetland.</title>
        <authorList>
            <person name="Belova S.E."/>
            <person name="Oshkin I.Y."/>
            <person name="Miroshnikov K."/>
            <person name="Dedysh S.N."/>
        </authorList>
    </citation>
    <scope>NUCLEOTIDE SEQUENCE [LARGE SCALE GENOMIC DNA]</scope>
    <source>
        <strain evidence="2 3">RX1</strain>
    </source>
</reference>
<keyword evidence="1" id="KW-0812">Transmembrane</keyword>
<sequence length="132" mass="13712">MIIKDPSSVNGAPRLLLRAEGLAVALASIAAFAWSGASWLLFAALILTPDLSMLGYLAGPRRGALAYNAVHTYLGAVVLFGGTAALAAPMGMAIALIWSAHIGVDRALGYGLKYDDGFGSTHLGRIGRQTQE</sequence>